<name>A0A495R0M6_9ACTN</name>
<dbReference type="InterPro" id="IPR051043">
    <property type="entry name" value="Sulfatase_Mod_Factor_Kinase"/>
</dbReference>
<keyword evidence="3" id="KW-1185">Reference proteome</keyword>
<dbReference type="OrthoDB" id="9768004at2"/>
<dbReference type="PANTHER" id="PTHR23150:SF19">
    <property type="entry name" value="FORMYLGLYCINE-GENERATING ENZYME"/>
    <property type="match status" value="1"/>
</dbReference>
<feature type="domain" description="Sulfatase-modifying factor enzyme-like" evidence="1">
    <location>
        <begin position="62"/>
        <end position="341"/>
    </location>
</feature>
<reference evidence="2 3" key="1">
    <citation type="submission" date="2018-10" db="EMBL/GenBank/DDBJ databases">
        <title>Genomic Encyclopedia of Archaeal and Bacterial Type Strains, Phase II (KMG-II): from individual species to whole genera.</title>
        <authorList>
            <person name="Goeker M."/>
        </authorList>
    </citation>
    <scope>NUCLEOTIDE SEQUENCE [LARGE SCALE GENOMIC DNA]</scope>
    <source>
        <strain evidence="2 3">DSM 43383</strain>
    </source>
</reference>
<dbReference type="PANTHER" id="PTHR23150">
    <property type="entry name" value="SULFATASE MODIFYING FACTOR 1, 2"/>
    <property type="match status" value="1"/>
</dbReference>
<gene>
    <name evidence="2" type="ORF">BZB76_1347</name>
</gene>
<proteinExistence type="predicted"/>
<dbReference type="Gene3D" id="3.90.1580.10">
    <property type="entry name" value="paralog of FGE (formylglycine-generating enzyme)"/>
    <property type="match status" value="1"/>
</dbReference>
<accession>A0A495R0M6</accession>
<dbReference type="InterPro" id="IPR042095">
    <property type="entry name" value="SUMF_sf"/>
</dbReference>
<evidence type="ECO:0000313" key="3">
    <source>
        <dbReference type="Proteomes" id="UP000274601"/>
    </source>
</evidence>
<dbReference type="Proteomes" id="UP000274601">
    <property type="component" value="Unassembled WGS sequence"/>
</dbReference>
<dbReference type="SUPFAM" id="SSF56436">
    <property type="entry name" value="C-type lectin-like"/>
    <property type="match status" value="1"/>
</dbReference>
<sequence>MDQRRLLTEARELEATGELRDAASRYDQAYALNPADPEVTEARAALLDRMAVTEHGIRFRYIPAGTFRMGSADGDADESPVHEVRLGDIWMAETPVSWWTFCDLMGWAPPPEGVPPKEEADDRRWFSLHIGNQIRWQYCEDTTTGAIDWHAHNPNLTLSGGGKSVDPAEFFGRVPRDHTAPWTYERKPVVGVSWATAADLGERLSNDRVQYRLPTEAEWERAARGGLPDRRYPWGDDPPTPERCDFENFSDFAIRPVKDIPPNGYGLYGMAGSVWEWTSDWYDAEYYENSPADDPQGPSVGTERVLRGGSWADCADAITVSFRMSRPPDESYTPNIGFRLCRRPVR</sequence>
<dbReference type="Pfam" id="PF03781">
    <property type="entry name" value="FGE-sulfatase"/>
    <property type="match status" value="1"/>
</dbReference>
<organism evidence="2 3">
    <name type="scientific">Actinomadura pelletieri DSM 43383</name>
    <dbReference type="NCBI Taxonomy" id="1120940"/>
    <lineage>
        <taxon>Bacteria</taxon>
        <taxon>Bacillati</taxon>
        <taxon>Actinomycetota</taxon>
        <taxon>Actinomycetes</taxon>
        <taxon>Streptosporangiales</taxon>
        <taxon>Thermomonosporaceae</taxon>
        <taxon>Actinomadura</taxon>
    </lineage>
</organism>
<dbReference type="InterPro" id="IPR016187">
    <property type="entry name" value="CTDL_fold"/>
</dbReference>
<evidence type="ECO:0000259" key="1">
    <source>
        <dbReference type="Pfam" id="PF03781"/>
    </source>
</evidence>
<protein>
    <submittedName>
        <fullName evidence="2">Sulfatase-modifying factor enzyme 1</fullName>
    </submittedName>
</protein>
<dbReference type="InterPro" id="IPR005532">
    <property type="entry name" value="SUMF_dom"/>
</dbReference>
<comment type="caution">
    <text evidence="2">The sequence shown here is derived from an EMBL/GenBank/DDBJ whole genome shotgun (WGS) entry which is preliminary data.</text>
</comment>
<dbReference type="RefSeq" id="WP_121433322.1">
    <property type="nucleotide sequence ID" value="NZ_RBWU01000001.1"/>
</dbReference>
<evidence type="ECO:0000313" key="2">
    <source>
        <dbReference type="EMBL" id="RKS79868.1"/>
    </source>
</evidence>
<dbReference type="AlphaFoldDB" id="A0A495R0M6"/>
<dbReference type="EMBL" id="RBWU01000001">
    <property type="protein sequence ID" value="RKS79868.1"/>
    <property type="molecule type" value="Genomic_DNA"/>
</dbReference>
<dbReference type="GO" id="GO:0120147">
    <property type="term" value="F:formylglycine-generating oxidase activity"/>
    <property type="evidence" value="ECO:0007669"/>
    <property type="project" value="TreeGrafter"/>
</dbReference>